<dbReference type="EMBL" id="LMAI01000004">
    <property type="protein sequence ID" value="KUJ56356.1"/>
    <property type="molecule type" value="Genomic_DNA"/>
</dbReference>
<dbReference type="AlphaFoldDB" id="A0A117KBQ1"/>
<comment type="caution">
    <text evidence="1">The sequence shown here is derived from an EMBL/GenBank/DDBJ whole genome shotgun (WGS) entry which is preliminary data.</text>
</comment>
<dbReference type="RefSeq" id="WP_059136341.1">
    <property type="nucleotide sequence ID" value="NZ_LMAI01000004.1"/>
</dbReference>
<reference evidence="1 2" key="1">
    <citation type="submission" date="2015-10" db="EMBL/GenBank/DDBJ databases">
        <title>Genome sequence of Chryseobacterium greenlandense.</title>
        <authorList>
            <person name="Newman J."/>
            <person name="Fischer K."/>
            <person name="Miller J."/>
        </authorList>
    </citation>
    <scope>NUCLEOTIDE SEQUENCE [LARGE SCALE GENOMIC DNA]</scope>
    <source>
        <strain evidence="1 2">UMB34</strain>
    </source>
</reference>
<evidence type="ECO:0008006" key="3">
    <source>
        <dbReference type="Google" id="ProtNLM"/>
    </source>
</evidence>
<protein>
    <recommendedName>
        <fullName evidence="3">ApeA N-terminal domain-containing protein</fullName>
    </recommendedName>
</protein>
<gene>
    <name evidence="1" type="ORF">AR686_07275</name>
</gene>
<accession>A0A117KBQ1</accession>
<proteinExistence type="predicted"/>
<dbReference type="Proteomes" id="UP000054388">
    <property type="component" value="Unassembled WGS sequence"/>
</dbReference>
<name>A0A117KBQ1_9FLAO</name>
<organism evidence="1 2">
    <name type="scientific">Chryseobacterium aquaticum subsp. greenlandense</name>
    <dbReference type="NCBI Taxonomy" id="345663"/>
    <lineage>
        <taxon>Bacteria</taxon>
        <taxon>Pseudomonadati</taxon>
        <taxon>Bacteroidota</taxon>
        <taxon>Flavobacteriia</taxon>
        <taxon>Flavobacteriales</taxon>
        <taxon>Weeksellaceae</taxon>
        <taxon>Chryseobacterium group</taxon>
        <taxon>Chryseobacterium</taxon>
    </lineage>
</organism>
<evidence type="ECO:0000313" key="1">
    <source>
        <dbReference type="EMBL" id="KUJ56356.1"/>
    </source>
</evidence>
<sequence length="513" mass="59431">MIENTKYLLETFDYIAENTKQQKFKIKMGQAKNHHLNNKEISLSKSEDKYLFDITIPIEGKNPDMEFDRNRETQVELTNEERTIFLKGKNILPSNISYSDFSSEIVEKYITGQITSLSTKKMNFYKREKFYRMIIPLNRDVRLYGDFTGFHHSVDGKPKMETLVQLFINNIEYHFFTYVDNDKNCFFIIDSLDKILLDVFKATANSILLAYAFLKGDYHGREAIILSYVSKSFRKPSGMLSIILGGGIYNGFAVHSTKPYSLVSLNKKRRYKKDASGNIIGFNDSNLKKYMKEFPSECLSKLCELICNKGGILRAIILFVSNHSAALELKMPTLFVALENVTKVLTGGDTKTPMLIEDDQIIQEIKPVIKKAVKEITEIERKYRSPSLSDDELKEHKATYARIGGKLHDFNKGTNNKKLVEPFINFNYELSPEEKELIMTFRNKFLHGEDFLSLDIDYELEFKELFHMSMRLQKLIAVLLLKASDYSGYILNNAKIYDYISERNLKEKAFVKI</sequence>
<evidence type="ECO:0000313" key="2">
    <source>
        <dbReference type="Proteomes" id="UP000054388"/>
    </source>
</evidence>